<dbReference type="Proteomes" id="UP000822688">
    <property type="component" value="Chromosome 2"/>
</dbReference>
<evidence type="ECO:0000313" key="3">
    <source>
        <dbReference type="Proteomes" id="UP000822688"/>
    </source>
</evidence>
<evidence type="ECO:0000313" key="2">
    <source>
        <dbReference type="EMBL" id="KAG0585305.1"/>
    </source>
</evidence>
<dbReference type="AlphaFoldDB" id="A0A8T0IQJ1"/>
<evidence type="ECO:0000256" key="1">
    <source>
        <dbReference type="SAM" id="Phobius"/>
    </source>
</evidence>
<sequence>MFYEGVKAFSGGSASGGRPQGVECSLPLALFTTSDLCSRNLRLLLLASALHPLRFTALLLSLFLGCLLFCRLLCHHGEVLFRRQYDAARIVYKGLISAVSLCGAHMFWEG</sequence>
<proteinExistence type="predicted"/>
<keyword evidence="1" id="KW-0812">Transmembrane</keyword>
<comment type="caution">
    <text evidence="2">The sequence shown here is derived from an EMBL/GenBank/DDBJ whole genome shotgun (WGS) entry which is preliminary data.</text>
</comment>
<organism evidence="2 3">
    <name type="scientific">Ceratodon purpureus</name>
    <name type="common">Fire moss</name>
    <name type="synonym">Dicranum purpureum</name>
    <dbReference type="NCBI Taxonomy" id="3225"/>
    <lineage>
        <taxon>Eukaryota</taxon>
        <taxon>Viridiplantae</taxon>
        <taxon>Streptophyta</taxon>
        <taxon>Embryophyta</taxon>
        <taxon>Bryophyta</taxon>
        <taxon>Bryophytina</taxon>
        <taxon>Bryopsida</taxon>
        <taxon>Dicranidae</taxon>
        <taxon>Pseudoditrichales</taxon>
        <taxon>Ditrichaceae</taxon>
        <taxon>Ceratodon</taxon>
    </lineage>
</organism>
<name>A0A8T0IQJ1_CERPU</name>
<keyword evidence="1" id="KW-1133">Transmembrane helix</keyword>
<keyword evidence="3" id="KW-1185">Reference proteome</keyword>
<dbReference type="EMBL" id="CM026422">
    <property type="protein sequence ID" value="KAG0585305.1"/>
    <property type="molecule type" value="Genomic_DNA"/>
</dbReference>
<keyword evidence="1" id="KW-0472">Membrane</keyword>
<feature type="transmembrane region" description="Helical" evidence="1">
    <location>
        <begin position="49"/>
        <end position="70"/>
    </location>
</feature>
<reference evidence="2" key="1">
    <citation type="submission" date="2020-06" db="EMBL/GenBank/DDBJ databases">
        <title>WGS assembly of Ceratodon purpureus strain R40.</title>
        <authorList>
            <person name="Carey S.B."/>
            <person name="Jenkins J."/>
            <person name="Shu S."/>
            <person name="Lovell J.T."/>
            <person name="Sreedasyam A."/>
            <person name="Maumus F."/>
            <person name="Tiley G.P."/>
            <person name="Fernandez-Pozo N."/>
            <person name="Barry K."/>
            <person name="Chen C."/>
            <person name="Wang M."/>
            <person name="Lipzen A."/>
            <person name="Daum C."/>
            <person name="Saski C.A."/>
            <person name="Payton A.C."/>
            <person name="Mcbreen J.C."/>
            <person name="Conrad R.E."/>
            <person name="Kollar L.M."/>
            <person name="Olsson S."/>
            <person name="Huttunen S."/>
            <person name="Landis J.B."/>
            <person name="Wickett N.J."/>
            <person name="Johnson M.G."/>
            <person name="Rensing S.A."/>
            <person name="Grimwood J."/>
            <person name="Schmutz J."/>
            <person name="Mcdaniel S.F."/>
        </authorList>
    </citation>
    <scope>NUCLEOTIDE SEQUENCE</scope>
    <source>
        <strain evidence="2">R40</strain>
    </source>
</reference>
<accession>A0A8T0IQJ1</accession>
<protein>
    <submittedName>
        <fullName evidence="2">Uncharacterized protein</fullName>
    </submittedName>
</protein>
<gene>
    <name evidence="2" type="ORF">KC19_2G002600</name>
</gene>